<protein>
    <submittedName>
        <fullName evidence="1">Uncharacterized protein</fullName>
    </submittedName>
</protein>
<dbReference type="OrthoDB" id="3778263at2759"/>
<gene>
    <name evidence="1" type="ORF">E8E13_002341</name>
</gene>
<reference evidence="1" key="1">
    <citation type="submission" date="2019-04" db="EMBL/GenBank/DDBJ databases">
        <title>Sequencing of skin fungus with MAO and IRED activity.</title>
        <authorList>
            <person name="Marsaioli A.J."/>
            <person name="Bonatto J.M.C."/>
            <person name="Reis Junior O."/>
        </authorList>
    </citation>
    <scope>NUCLEOTIDE SEQUENCE</scope>
    <source>
        <strain evidence="1">30M1</strain>
    </source>
</reference>
<keyword evidence="2" id="KW-1185">Reference proteome</keyword>
<proteinExistence type="predicted"/>
<evidence type="ECO:0000313" key="2">
    <source>
        <dbReference type="Proteomes" id="UP000801428"/>
    </source>
</evidence>
<dbReference type="Proteomes" id="UP000801428">
    <property type="component" value="Unassembled WGS sequence"/>
</dbReference>
<dbReference type="EMBL" id="SWKU01000009">
    <property type="protein sequence ID" value="KAF3003445.1"/>
    <property type="molecule type" value="Genomic_DNA"/>
</dbReference>
<sequence length="299" mass="32941">MGLLRTVRSVGTGLRTVRSVGSGIFGNGGSSFSNGGSSFSHGGSTQQLDSDNMDKLTRICNRLKKHCPTNIMVSDGRLREIDNDMISRLLNGGEYTASTWRMLLDLLVLPAAKELNIFVTTGDQLPPVVRSEVFVWIHEISANGTSFPRMSWCITVCKPYEHYLKTYAVGHMHDPQRFHAQIADTLKIPKASLSSFCHRETTSTNIHYAFYSDAVLFDMLLDIIIGEFQAHRRSLNDGTAFQLEILQAIEKAHTAAQYAKNGFMTAATIIANGNTGTMISGTRVHIGDRLKKKDLGGRG</sequence>
<organism evidence="1 2">
    <name type="scientific">Curvularia kusanoi</name>
    <name type="common">Cochliobolus kusanoi</name>
    <dbReference type="NCBI Taxonomy" id="90978"/>
    <lineage>
        <taxon>Eukaryota</taxon>
        <taxon>Fungi</taxon>
        <taxon>Dikarya</taxon>
        <taxon>Ascomycota</taxon>
        <taxon>Pezizomycotina</taxon>
        <taxon>Dothideomycetes</taxon>
        <taxon>Pleosporomycetidae</taxon>
        <taxon>Pleosporales</taxon>
        <taxon>Pleosporineae</taxon>
        <taxon>Pleosporaceae</taxon>
        <taxon>Curvularia</taxon>
    </lineage>
</organism>
<accession>A0A9P4TGM5</accession>
<name>A0A9P4TGM5_CURKU</name>
<comment type="caution">
    <text evidence="1">The sequence shown here is derived from an EMBL/GenBank/DDBJ whole genome shotgun (WGS) entry which is preliminary data.</text>
</comment>
<evidence type="ECO:0000313" key="1">
    <source>
        <dbReference type="EMBL" id="KAF3003445.1"/>
    </source>
</evidence>
<dbReference type="AlphaFoldDB" id="A0A9P4TGM5"/>